<gene>
    <name evidence="1" type="ORF">PF006_g26009</name>
</gene>
<evidence type="ECO:0000313" key="2">
    <source>
        <dbReference type="Proteomes" id="UP000440732"/>
    </source>
</evidence>
<proteinExistence type="predicted"/>
<dbReference type="EMBL" id="QXGA01003179">
    <property type="protein sequence ID" value="KAE9086518.1"/>
    <property type="molecule type" value="Genomic_DNA"/>
</dbReference>
<accession>A0A6A3R0D8</accession>
<evidence type="ECO:0000313" key="1">
    <source>
        <dbReference type="EMBL" id="KAE9086518.1"/>
    </source>
</evidence>
<comment type="caution">
    <text evidence="1">The sequence shown here is derived from an EMBL/GenBank/DDBJ whole genome shotgun (WGS) entry which is preliminary data.</text>
</comment>
<reference evidence="1 2" key="1">
    <citation type="submission" date="2018-08" db="EMBL/GenBank/DDBJ databases">
        <title>Genomic investigation of the strawberry pathogen Phytophthora fragariae indicates pathogenicity is determined by transcriptional variation in three key races.</title>
        <authorList>
            <person name="Adams T.M."/>
            <person name="Armitage A.D."/>
            <person name="Sobczyk M.K."/>
            <person name="Bates H.J."/>
            <person name="Dunwell J.M."/>
            <person name="Nellist C.F."/>
            <person name="Harrison R.J."/>
        </authorList>
    </citation>
    <scope>NUCLEOTIDE SEQUENCE [LARGE SCALE GENOMIC DNA]</scope>
    <source>
        <strain evidence="1 2">NOV-5</strain>
    </source>
</reference>
<dbReference type="Proteomes" id="UP000440732">
    <property type="component" value="Unassembled WGS sequence"/>
</dbReference>
<name>A0A6A3R0D8_9STRA</name>
<dbReference type="AlphaFoldDB" id="A0A6A3R0D8"/>
<organism evidence="1 2">
    <name type="scientific">Phytophthora fragariae</name>
    <dbReference type="NCBI Taxonomy" id="53985"/>
    <lineage>
        <taxon>Eukaryota</taxon>
        <taxon>Sar</taxon>
        <taxon>Stramenopiles</taxon>
        <taxon>Oomycota</taxon>
        <taxon>Peronosporomycetes</taxon>
        <taxon>Peronosporales</taxon>
        <taxon>Peronosporaceae</taxon>
        <taxon>Phytophthora</taxon>
    </lineage>
</organism>
<sequence length="196" mass="20785">MVVLAVEDQRGLVGRALLLLQRSVRLMLVSSTRSRWSSRRSSLSSSTGSLSSSAWPSVCAVPQLGQLLGALAPAAGASAGGQLNTFSTMCARSSSISVTTAFKRHARRSRRRPSIVPICLLEKATHLSALRACLEFSAGSSETESCSGGAKGDPHWGSWGCAYFDQASACAEMDLLEEIDAVLALEHEAGLGRCWR</sequence>
<protein>
    <submittedName>
        <fullName evidence="1">Uncharacterized protein</fullName>
    </submittedName>
</protein>